<evidence type="ECO:0008006" key="4">
    <source>
        <dbReference type="Google" id="ProtNLM"/>
    </source>
</evidence>
<feature type="transmembrane region" description="Helical" evidence="1">
    <location>
        <begin position="351"/>
        <end position="370"/>
    </location>
</feature>
<feature type="transmembrane region" description="Helical" evidence="1">
    <location>
        <begin position="499"/>
        <end position="520"/>
    </location>
</feature>
<dbReference type="EMBL" id="DXFW01000004">
    <property type="protein sequence ID" value="HIX04852.1"/>
    <property type="molecule type" value="Genomic_DNA"/>
</dbReference>
<comment type="caution">
    <text evidence="2">The sequence shown here is derived from an EMBL/GenBank/DDBJ whole genome shotgun (WGS) entry which is preliminary data.</text>
</comment>
<keyword evidence="1" id="KW-0472">Membrane</keyword>
<evidence type="ECO:0000256" key="1">
    <source>
        <dbReference type="SAM" id="Phobius"/>
    </source>
</evidence>
<name>A0A9D1V2G5_9FIRM</name>
<feature type="transmembrane region" description="Helical" evidence="1">
    <location>
        <begin position="474"/>
        <end position="493"/>
    </location>
</feature>
<feature type="transmembrane region" description="Helical" evidence="1">
    <location>
        <begin position="376"/>
        <end position="395"/>
    </location>
</feature>
<dbReference type="Proteomes" id="UP000824193">
    <property type="component" value="Unassembled WGS sequence"/>
</dbReference>
<evidence type="ECO:0000313" key="2">
    <source>
        <dbReference type="EMBL" id="HIX04852.1"/>
    </source>
</evidence>
<feature type="transmembrane region" description="Helical" evidence="1">
    <location>
        <begin position="284"/>
        <end position="311"/>
    </location>
</feature>
<protein>
    <recommendedName>
        <fullName evidence="4">AGZA family xanthine/uracil permease-like MFS transporter</fullName>
    </recommendedName>
</protein>
<dbReference type="AlphaFoldDB" id="A0A9D1V2G5"/>
<feature type="transmembrane region" description="Helical" evidence="1">
    <location>
        <begin position="21"/>
        <end position="43"/>
    </location>
</feature>
<feature type="transmembrane region" description="Helical" evidence="1">
    <location>
        <begin position="448"/>
        <end position="467"/>
    </location>
</feature>
<sequence length="541" mass="56610">MNNAKQTVGTPLWASGDLNGFFGLFSNSLTNFLTAVGLLSGIAMPGDIVFGKIVPGAALSIALGNFILGWFARRMSVKENRSDVTAMPYGLSVPHYFAVALAVILPTYAATGDWTVAWATGVVWNLIEGIIMLVGAFVGPTLKKHIPRSAMLGALAGFALTFISGVPMGEVFGAPYIGLVCFIILMVGWLAHKRLPFNMPAGAFAILVGTVIAWATGYLQPADVTAAVQDFGIPIPGVTVNLFGMGFAQIAPFLPAAIPLGIYDFLESLDNLESADAAGEHYPVALCMSIPAILTILGACIGSVFPTIIYIGHPGWKATGARVGYSFLTGAAILVLSFTGLLALVSAVIPLVALLPILIYIGMVIGNQAFSTAKPRHIPAIVLAFLPYIGSFLAGKIDSTITAVNSALAAAGSNITVAISDIATEGVVNVTNAVMSGNGVPYLGWMRLSKGDIIIAMLLASIVIYVIDKHYLKAAIYCAIGAVLSFFGIIHAATFGINVGPAVTMGYLGMAIVLVVMTYYRKQDNVLDPEVLAEEAAAHHE</sequence>
<organism evidence="2 3">
    <name type="scientific">Candidatus Allofournierella pullicola</name>
    <dbReference type="NCBI Taxonomy" id="2838596"/>
    <lineage>
        <taxon>Bacteria</taxon>
        <taxon>Bacillati</taxon>
        <taxon>Bacillota</taxon>
        <taxon>Clostridia</taxon>
        <taxon>Eubacteriales</taxon>
        <taxon>Oscillospiraceae</taxon>
        <taxon>Allofournierella</taxon>
    </lineage>
</organism>
<feature type="transmembrane region" description="Helical" evidence="1">
    <location>
        <begin position="150"/>
        <end position="168"/>
    </location>
</feature>
<dbReference type="PANTHER" id="PTHR31610:SF0">
    <property type="entry name" value="SLC26A_SULP TRANSPORTER DOMAIN-CONTAINING PROTEIN"/>
    <property type="match status" value="1"/>
</dbReference>
<reference evidence="2" key="1">
    <citation type="journal article" date="2021" name="PeerJ">
        <title>Extensive microbial diversity within the chicken gut microbiome revealed by metagenomics and culture.</title>
        <authorList>
            <person name="Gilroy R."/>
            <person name="Ravi A."/>
            <person name="Getino M."/>
            <person name="Pursley I."/>
            <person name="Horton D.L."/>
            <person name="Alikhan N.F."/>
            <person name="Baker D."/>
            <person name="Gharbi K."/>
            <person name="Hall N."/>
            <person name="Watson M."/>
            <person name="Adriaenssens E.M."/>
            <person name="Foster-Nyarko E."/>
            <person name="Jarju S."/>
            <person name="Secka A."/>
            <person name="Antonio M."/>
            <person name="Oren A."/>
            <person name="Chaudhuri R.R."/>
            <person name="La Ragione R."/>
            <person name="Hildebrand F."/>
            <person name="Pallen M.J."/>
        </authorList>
    </citation>
    <scope>NUCLEOTIDE SEQUENCE</scope>
    <source>
        <strain evidence="2">2239</strain>
    </source>
</reference>
<dbReference type="PANTHER" id="PTHR31610">
    <property type="entry name" value="SLR0360 PROTEIN"/>
    <property type="match status" value="1"/>
</dbReference>
<evidence type="ECO:0000313" key="3">
    <source>
        <dbReference type="Proteomes" id="UP000824193"/>
    </source>
</evidence>
<feature type="transmembrane region" description="Helical" evidence="1">
    <location>
        <begin position="323"/>
        <end position="344"/>
    </location>
</feature>
<feature type="transmembrane region" description="Helical" evidence="1">
    <location>
        <begin position="49"/>
        <end position="72"/>
    </location>
</feature>
<reference evidence="2" key="2">
    <citation type="submission" date="2021-04" db="EMBL/GenBank/DDBJ databases">
        <authorList>
            <person name="Gilroy R."/>
        </authorList>
    </citation>
    <scope>NUCLEOTIDE SEQUENCE</scope>
    <source>
        <strain evidence="2">2239</strain>
    </source>
</reference>
<proteinExistence type="predicted"/>
<gene>
    <name evidence="2" type="ORF">H9865_01890</name>
</gene>
<keyword evidence="1" id="KW-0812">Transmembrane</keyword>
<keyword evidence="1" id="KW-1133">Transmembrane helix</keyword>
<feature type="transmembrane region" description="Helical" evidence="1">
    <location>
        <begin position="116"/>
        <end position="138"/>
    </location>
</feature>
<accession>A0A9D1V2G5</accession>
<feature type="transmembrane region" description="Helical" evidence="1">
    <location>
        <begin position="174"/>
        <end position="191"/>
    </location>
</feature>
<feature type="transmembrane region" description="Helical" evidence="1">
    <location>
        <begin position="203"/>
        <end position="220"/>
    </location>
</feature>
<feature type="transmembrane region" description="Helical" evidence="1">
    <location>
        <begin position="93"/>
        <end position="110"/>
    </location>
</feature>